<evidence type="ECO:0000256" key="8">
    <source>
        <dbReference type="SAM" id="MobiDB-lite"/>
    </source>
</evidence>
<dbReference type="PANTHER" id="PTHR31584:SF1">
    <property type="entry name" value="TUMOR PROTEIN P53-INDUCIBLE PROTEIN 11"/>
    <property type="match status" value="1"/>
</dbReference>
<dbReference type="GO" id="GO:0016020">
    <property type="term" value="C:membrane"/>
    <property type="evidence" value="ECO:0007669"/>
    <property type="project" value="UniProtKB-SubCell"/>
</dbReference>
<evidence type="ECO:0000256" key="4">
    <source>
        <dbReference type="ARBA" id="ARBA00022692"/>
    </source>
</evidence>
<sequence>MAADNIPSDSQNYSTAWKHSSGDLQSRLKTRKILGVGETDNGDIHRSKISQVLGHNEHLYARLPRGLPTTHVLLASLVTVECALLLVSPHAAAALGVIAIPVEGTGCPLTPLRLLGAALSSLAVFLWTAVGTTDKHCARTALIATVLYNAMSVAIVLASAAIQGVSWRGGVTACVCARTCLCLLCLAYVRQIGEPGAGAAKSSSYRHRDSSCCSSPAPLTPQPSSSSSSSSSRTAHFFGGRSFSPTEGTISEGSSSDANTSEGKPRKGDINEESPSEGCRPLDTGSQLPLDIPLDGTSLSSLTSCSVFSSAAASVPHLEENKKIK</sequence>
<dbReference type="InterPro" id="IPR028266">
    <property type="entry name" value="TP53I11"/>
</dbReference>
<dbReference type="Pfam" id="PF14936">
    <property type="entry name" value="p53-inducible11"/>
    <property type="match status" value="1"/>
</dbReference>
<dbReference type="Proteomes" id="UP000694843">
    <property type="component" value="Unplaced"/>
</dbReference>
<feature type="transmembrane region" description="Helical" evidence="9">
    <location>
        <begin position="72"/>
        <end position="100"/>
    </location>
</feature>
<feature type="compositionally biased region" description="Polar residues" evidence="8">
    <location>
        <begin position="243"/>
        <end position="262"/>
    </location>
</feature>
<comment type="subcellular location">
    <subcellularLocation>
        <location evidence="1">Membrane</location>
        <topology evidence="1">Multi-pass membrane protein</topology>
    </subcellularLocation>
</comment>
<dbReference type="OrthoDB" id="6243248at2759"/>
<keyword evidence="3" id="KW-0597">Phosphoprotein</keyword>
<dbReference type="PANTHER" id="PTHR31584">
    <property type="entry name" value="TUMOR PROTEIN P53-INDUCIBLE PROTEIN 11"/>
    <property type="match status" value="1"/>
</dbReference>
<evidence type="ECO:0000256" key="1">
    <source>
        <dbReference type="ARBA" id="ARBA00004141"/>
    </source>
</evidence>
<evidence type="ECO:0000256" key="7">
    <source>
        <dbReference type="ARBA" id="ARBA00032100"/>
    </source>
</evidence>
<keyword evidence="5 9" id="KW-1133">Transmembrane helix</keyword>
<proteinExistence type="predicted"/>
<name>A0A979FNB2_HYAAZ</name>
<evidence type="ECO:0000313" key="11">
    <source>
        <dbReference type="RefSeq" id="XP_047738217.1"/>
    </source>
</evidence>
<dbReference type="KEGG" id="hazt:125178473"/>
<accession>A0A979FNB2</accession>
<protein>
    <recommendedName>
        <fullName evidence="2">Tumor protein p53-inducible protein 11</fullName>
    </recommendedName>
    <alternativeName>
        <fullName evidence="7">p53-induced gene 11 protein</fullName>
    </alternativeName>
</protein>
<keyword evidence="4 9" id="KW-0812">Transmembrane</keyword>
<gene>
    <name evidence="11" type="primary">LOC125178473</name>
</gene>
<evidence type="ECO:0000256" key="2">
    <source>
        <dbReference type="ARBA" id="ARBA00019449"/>
    </source>
</evidence>
<evidence type="ECO:0000313" key="10">
    <source>
        <dbReference type="Proteomes" id="UP000694843"/>
    </source>
</evidence>
<keyword evidence="6 9" id="KW-0472">Membrane</keyword>
<feature type="transmembrane region" description="Helical" evidence="9">
    <location>
        <begin position="112"/>
        <end position="130"/>
    </location>
</feature>
<keyword evidence="10" id="KW-1185">Reference proteome</keyword>
<evidence type="ECO:0000256" key="3">
    <source>
        <dbReference type="ARBA" id="ARBA00022553"/>
    </source>
</evidence>
<dbReference type="GeneID" id="125178473"/>
<organism evidence="10 11">
    <name type="scientific">Hyalella azteca</name>
    <name type="common">Amphipod</name>
    <dbReference type="NCBI Taxonomy" id="294128"/>
    <lineage>
        <taxon>Eukaryota</taxon>
        <taxon>Metazoa</taxon>
        <taxon>Ecdysozoa</taxon>
        <taxon>Arthropoda</taxon>
        <taxon>Crustacea</taxon>
        <taxon>Multicrustacea</taxon>
        <taxon>Malacostraca</taxon>
        <taxon>Eumalacostraca</taxon>
        <taxon>Peracarida</taxon>
        <taxon>Amphipoda</taxon>
        <taxon>Senticaudata</taxon>
        <taxon>Talitrida</taxon>
        <taxon>Talitroidea</taxon>
        <taxon>Hyalellidae</taxon>
        <taxon>Hyalella</taxon>
    </lineage>
</organism>
<dbReference type="AlphaFoldDB" id="A0A979FNB2"/>
<feature type="transmembrane region" description="Helical" evidence="9">
    <location>
        <begin position="142"/>
        <end position="163"/>
    </location>
</feature>
<evidence type="ECO:0000256" key="5">
    <source>
        <dbReference type="ARBA" id="ARBA00022989"/>
    </source>
</evidence>
<reference evidence="11" key="1">
    <citation type="submission" date="2025-08" db="UniProtKB">
        <authorList>
            <consortium name="RefSeq"/>
        </authorList>
    </citation>
    <scope>IDENTIFICATION</scope>
    <source>
        <tissue evidence="11">Whole organism</tissue>
    </source>
</reference>
<evidence type="ECO:0000256" key="9">
    <source>
        <dbReference type="SAM" id="Phobius"/>
    </source>
</evidence>
<dbReference type="RefSeq" id="XP_047738217.1">
    <property type="nucleotide sequence ID" value="XM_047882261.1"/>
</dbReference>
<feature type="region of interest" description="Disordered" evidence="8">
    <location>
        <begin position="211"/>
        <end position="295"/>
    </location>
</feature>
<evidence type="ECO:0000256" key="6">
    <source>
        <dbReference type="ARBA" id="ARBA00023136"/>
    </source>
</evidence>
<feature type="compositionally biased region" description="Low complexity" evidence="8">
    <location>
        <begin position="214"/>
        <end position="232"/>
    </location>
</feature>